<name>A0A0D5Y5M0_9PSED</name>
<dbReference type="PATRIC" id="fig|587753.10.peg.5144"/>
<dbReference type="KEGG" id="pcz:PCL1606_51540"/>
<proteinExistence type="predicted"/>
<protein>
    <submittedName>
        <fullName evidence="1">Uncharacterized protein</fullName>
    </submittedName>
</protein>
<reference evidence="1 2" key="1">
    <citation type="journal article" date="2015" name="Mol. Plant Microbe Interact.">
        <title>Comparative Genomic Analysis of Pseudomonas chlororaphis PCL1606 Reveals New Insight into Antifungal Compounds Involved in Biocontrol.</title>
        <authorList>
            <person name="Calderon C.E."/>
            <person name="Ramos C."/>
            <person name="de Vicente A."/>
            <person name="Cazorla F.M."/>
        </authorList>
    </citation>
    <scope>NUCLEOTIDE SEQUENCE [LARGE SCALE GENOMIC DNA]</scope>
    <source>
        <strain evidence="1 2">PCL1606</strain>
    </source>
</reference>
<dbReference type="Proteomes" id="UP000032748">
    <property type="component" value="Chromosome"/>
</dbReference>
<evidence type="ECO:0000313" key="2">
    <source>
        <dbReference type="Proteomes" id="UP000032748"/>
    </source>
</evidence>
<gene>
    <name evidence="1" type="ORF">PCL1606_51540</name>
</gene>
<evidence type="ECO:0000313" key="1">
    <source>
        <dbReference type="EMBL" id="AKA26601.1"/>
    </source>
</evidence>
<dbReference type="AlphaFoldDB" id="A0A0D5Y5M0"/>
<organism evidence="1 2">
    <name type="scientific">Pseudomonas chlororaphis</name>
    <dbReference type="NCBI Taxonomy" id="587753"/>
    <lineage>
        <taxon>Bacteria</taxon>
        <taxon>Pseudomonadati</taxon>
        <taxon>Pseudomonadota</taxon>
        <taxon>Gammaproteobacteria</taxon>
        <taxon>Pseudomonadales</taxon>
        <taxon>Pseudomonadaceae</taxon>
        <taxon>Pseudomonas</taxon>
    </lineage>
</organism>
<dbReference type="EMBL" id="CP011110">
    <property type="protein sequence ID" value="AKA26601.1"/>
    <property type="molecule type" value="Genomic_DNA"/>
</dbReference>
<accession>A0A0D5Y5M0</accession>
<sequence>MHGNGDAYVWRSTGNSGVKVSANRALSAPTAGEGTTYFFLALAWVQDPGAGLPGRLVAQVLGMATGQLGDPVTVFILMEAGDRRAGRGVPFVRVPFAFGRLLR</sequence>